<keyword evidence="3" id="KW-1185">Reference proteome</keyword>
<feature type="domain" description="AB hydrolase-1" evidence="1">
    <location>
        <begin position="12"/>
        <end position="235"/>
    </location>
</feature>
<evidence type="ECO:0000313" key="2">
    <source>
        <dbReference type="EMBL" id="RFU37995.1"/>
    </source>
</evidence>
<dbReference type="AlphaFoldDB" id="A0A372JDA4"/>
<dbReference type="Proteomes" id="UP000261811">
    <property type="component" value="Unassembled WGS sequence"/>
</dbReference>
<dbReference type="PANTHER" id="PTHR37017">
    <property type="entry name" value="AB HYDROLASE-1 DOMAIN-CONTAINING PROTEIN-RELATED"/>
    <property type="match status" value="1"/>
</dbReference>
<dbReference type="RefSeq" id="WP_117360455.1">
    <property type="nucleotide sequence ID" value="NZ_QURH01000889.1"/>
</dbReference>
<dbReference type="SUPFAM" id="SSF53474">
    <property type="entry name" value="alpha/beta-Hydrolases"/>
    <property type="match status" value="1"/>
</dbReference>
<dbReference type="PANTHER" id="PTHR37017:SF11">
    <property type="entry name" value="ESTERASE_LIPASE_THIOESTERASE DOMAIN-CONTAINING PROTEIN"/>
    <property type="match status" value="1"/>
</dbReference>
<dbReference type="InterPro" id="IPR029058">
    <property type="entry name" value="AB_hydrolase_fold"/>
</dbReference>
<evidence type="ECO:0000259" key="1">
    <source>
        <dbReference type="Pfam" id="PF12697"/>
    </source>
</evidence>
<keyword evidence="2" id="KW-0378">Hydrolase</keyword>
<dbReference type="Pfam" id="PF12697">
    <property type="entry name" value="Abhydrolase_6"/>
    <property type="match status" value="1"/>
</dbReference>
<gene>
    <name evidence="2" type="ORF">DZF91_29975</name>
</gene>
<accession>A0A372JDA4</accession>
<comment type="caution">
    <text evidence="2">The sequence shown here is derived from an EMBL/GenBank/DDBJ whole genome shotgun (WGS) entry which is preliminary data.</text>
</comment>
<dbReference type="InterPro" id="IPR052897">
    <property type="entry name" value="Sec-Metab_Biosynth_Hydrolase"/>
</dbReference>
<sequence length="242" mass="24850">MNSSLSSARPTVVLVHGAFADASSWRRVAERLRDAGTRVLAAANPLRGLSHDGDYIASVVRRIDGPVVLVGHSYGGPVITHASSAASNVEGLVFVAAFGLDKGMSALSSTEGFPPPELGSALVPSAYPDGSGTATEFTIDEGRFHSVFCADLPTETAALMAVSQRPVAERALSEPLAVEPGWKRLPSRFVVAGADHAIDPAAQRAAAARVGAETVELEGASHAVALSHPEAVARAITAAVLA</sequence>
<reference evidence="2 3" key="1">
    <citation type="submission" date="2018-08" db="EMBL/GenBank/DDBJ databases">
        <title>Actinomadura jelena sp. nov., a novel Actinomycete isolated from soil in Chad.</title>
        <authorList>
            <person name="Shi L."/>
        </authorList>
    </citation>
    <scope>NUCLEOTIDE SEQUENCE [LARGE SCALE GENOMIC DNA]</scope>
    <source>
        <strain evidence="2 3">NEAU-G17</strain>
    </source>
</reference>
<evidence type="ECO:0000313" key="3">
    <source>
        <dbReference type="Proteomes" id="UP000261811"/>
    </source>
</evidence>
<dbReference type="GO" id="GO:0016787">
    <property type="term" value="F:hydrolase activity"/>
    <property type="evidence" value="ECO:0007669"/>
    <property type="project" value="UniProtKB-KW"/>
</dbReference>
<proteinExistence type="predicted"/>
<dbReference type="Gene3D" id="3.40.50.1820">
    <property type="entry name" value="alpha/beta hydrolase"/>
    <property type="match status" value="1"/>
</dbReference>
<protein>
    <submittedName>
        <fullName evidence="2">Alpha/beta hydrolase</fullName>
    </submittedName>
</protein>
<organism evidence="2 3">
    <name type="scientific">Actinomadura logoneensis</name>
    <dbReference type="NCBI Taxonomy" id="2293572"/>
    <lineage>
        <taxon>Bacteria</taxon>
        <taxon>Bacillati</taxon>
        <taxon>Actinomycetota</taxon>
        <taxon>Actinomycetes</taxon>
        <taxon>Streptosporangiales</taxon>
        <taxon>Thermomonosporaceae</taxon>
        <taxon>Actinomadura</taxon>
    </lineage>
</organism>
<name>A0A372JDA4_9ACTN</name>
<dbReference type="EMBL" id="QURH01000889">
    <property type="protein sequence ID" value="RFU37995.1"/>
    <property type="molecule type" value="Genomic_DNA"/>
</dbReference>
<dbReference type="InterPro" id="IPR000073">
    <property type="entry name" value="AB_hydrolase_1"/>
</dbReference>
<dbReference type="OrthoDB" id="9814966at2"/>